<accession>A0A0F7VFQ5</accession>
<dbReference type="Gene3D" id="1.20.1280.50">
    <property type="match status" value="1"/>
</dbReference>
<dbReference type="STRING" id="104259.A0A0F7VFQ5"/>
<dbReference type="OrthoDB" id="3971593at2759"/>
<proteinExistence type="predicted"/>
<evidence type="ECO:0000313" key="2">
    <source>
        <dbReference type="EMBL" id="CEO61149.1"/>
    </source>
</evidence>
<evidence type="ECO:0000313" key="3">
    <source>
        <dbReference type="Proteomes" id="UP000042958"/>
    </source>
</evidence>
<reference evidence="3" key="1">
    <citation type="journal article" date="2015" name="Genome Announc.">
        <title>Draft genome sequence of the fungus Penicillium brasilianum MG11.</title>
        <authorList>
            <person name="Horn F."/>
            <person name="Linde J."/>
            <person name="Mattern D.J."/>
            <person name="Walther G."/>
            <person name="Guthke R."/>
            <person name="Brakhage A.A."/>
            <person name="Valiante V."/>
        </authorList>
    </citation>
    <scope>NUCLEOTIDE SEQUENCE [LARGE SCALE GENOMIC DNA]</scope>
    <source>
        <strain evidence="3">MG11</strain>
    </source>
</reference>
<organism evidence="2 3">
    <name type="scientific">Penicillium brasilianum</name>
    <dbReference type="NCBI Taxonomy" id="104259"/>
    <lineage>
        <taxon>Eukaryota</taxon>
        <taxon>Fungi</taxon>
        <taxon>Dikarya</taxon>
        <taxon>Ascomycota</taxon>
        <taxon>Pezizomycotina</taxon>
        <taxon>Eurotiomycetes</taxon>
        <taxon>Eurotiomycetidae</taxon>
        <taxon>Eurotiales</taxon>
        <taxon>Aspergillaceae</taxon>
        <taxon>Penicillium</taxon>
    </lineage>
</organism>
<dbReference type="PROSITE" id="PS50181">
    <property type="entry name" value="FBOX"/>
    <property type="match status" value="1"/>
</dbReference>
<dbReference type="AlphaFoldDB" id="A0A0F7VFQ5"/>
<dbReference type="SUPFAM" id="SSF81383">
    <property type="entry name" value="F-box domain"/>
    <property type="match status" value="1"/>
</dbReference>
<keyword evidence="3" id="KW-1185">Reference proteome</keyword>
<evidence type="ECO:0000259" key="1">
    <source>
        <dbReference type="PROSITE" id="PS50181"/>
    </source>
</evidence>
<dbReference type="InterPro" id="IPR001810">
    <property type="entry name" value="F-box_dom"/>
</dbReference>
<name>A0A0F7VFQ5_PENBI</name>
<dbReference type="InterPro" id="IPR036047">
    <property type="entry name" value="F-box-like_dom_sf"/>
</dbReference>
<dbReference type="Proteomes" id="UP000042958">
    <property type="component" value="Unassembled WGS sequence"/>
</dbReference>
<sequence length="453" mass="51974">MDRAMDRQVTRKLTKMKPKAGIRIQKSLLDLPTEILQHVACFLPTDHDLRNLNLVCREMRDRVLATESVVWRARFEDEYDLPVGRTNAELKAEYQTRAIVLPQTIDFRQESSEHQTLWLEVLQQMLLESLTLPLKSATFKTYDRIRETLTKSDLLEHPWREHPSELFCTVQLCLAALALALDPVDKSTPAIKNKCTRSEYDIATVYSHGKKPDGPFIAHEKLDLATLLHMRGFWQRHLLNQAEQTYHESFAKLPIDSRPQLRKSSTDQETGLSVSWLGYYSCLHPMPASRKDFEDQETCADLRGDHLSQVEVMTLDIHITPNDTFWPDHCNRTIPLYGGNGTSRTYFRGTQSTLNGDPAENPVFGFTEAIAHPYGGFPGWTRIGFAICEEPDGSSDEEDEMMDIDDDDSDDNYYWVHGYEGVILPGGWIMLGRWMDLKNMDASGRGPFIFWNL</sequence>
<gene>
    <name evidence="2" type="ORF">PMG11_05476</name>
</gene>
<protein>
    <recommendedName>
        <fullName evidence="1">F-box domain-containing protein</fullName>
    </recommendedName>
</protein>
<dbReference type="Pfam" id="PF12937">
    <property type="entry name" value="F-box-like"/>
    <property type="match status" value="1"/>
</dbReference>
<feature type="domain" description="F-box" evidence="1">
    <location>
        <begin position="25"/>
        <end position="74"/>
    </location>
</feature>
<dbReference type="EMBL" id="CDHK01000004">
    <property type="protein sequence ID" value="CEO61149.1"/>
    <property type="molecule type" value="Genomic_DNA"/>
</dbReference>